<evidence type="ECO:0000256" key="1">
    <source>
        <dbReference type="SAM" id="Coils"/>
    </source>
</evidence>
<dbReference type="Pfam" id="PF12770">
    <property type="entry name" value="CHAT"/>
    <property type="match status" value="1"/>
</dbReference>
<evidence type="ECO:0000259" key="4">
    <source>
        <dbReference type="Pfam" id="PF12770"/>
    </source>
</evidence>
<keyword evidence="3" id="KW-0812">Transmembrane</keyword>
<accession>A0AAN7VRQ0</accession>
<feature type="transmembrane region" description="Helical" evidence="3">
    <location>
        <begin position="1756"/>
        <end position="1775"/>
    </location>
</feature>
<feature type="coiled-coil region" evidence="1">
    <location>
        <begin position="708"/>
        <end position="735"/>
    </location>
</feature>
<gene>
    <name evidence="5" type="ORF">LTR97_007250</name>
</gene>
<keyword evidence="1" id="KW-0175">Coiled coil</keyword>
<feature type="compositionally biased region" description="Polar residues" evidence="2">
    <location>
        <begin position="1540"/>
        <end position="1555"/>
    </location>
</feature>
<evidence type="ECO:0000256" key="2">
    <source>
        <dbReference type="SAM" id="MobiDB-lite"/>
    </source>
</evidence>
<evidence type="ECO:0000313" key="6">
    <source>
        <dbReference type="Proteomes" id="UP001310594"/>
    </source>
</evidence>
<feature type="compositionally biased region" description="Low complexity" evidence="2">
    <location>
        <begin position="1501"/>
        <end position="1538"/>
    </location>
</feature>
<comment type="caution">
    <text evidence="5">The sequence shown here is derived from an EMBL/GenBank/DDBJ whole genome shotgun (WGS) entry which is preliminary data.</text>
</comment>
<keyword evidence="3" id="KW-1133">Transmembrane helix</keyword>
<dbReference type="Proteomes" id="UP001310594">
    <property type="component" value="Unassembled WGS sequence"/>
</dbReference>
<dbReference type="EMBL" id="JAVRQU010000010">
    <property type="protein sequence ID" value="KAK5698289.1"/>
    <property type="molecule type" value="Genomic_DNA"/>
</dbReference>
<feature type="region of interest" description="Disordered" evidence="2">
    <location>
        <begin position="1482"/>
        <end position="1555"/>
    </location>
</feature>
<keyword evidence="3" id="KW-0472">Membrane</keyword>
<organism evidence="5 6">
    <name type="scientific">Elasticomyces elasticus</name>
    <dbReference type="NCBI Taxonomy" id="574655"/>
    <lineage>
        <taxon>Eukaryota</taxon>
        <taxon>Fungi</taxon>
        <taxon>Dikarya</taxon>
        <taxon>Ascomycota</taxon>
        <taxon>Pezizomycotina</taxon>
        <taxon>Dothideomycetes</taxon>
        <taxon>Dothideomycetidae</taxon>
        <taxon>Mycosphaerellales</taxon>
        <taxon>Teratosphaeriaceae</taxon>
        <taxon>Elasticomyces</taxon>
    </lineage>
</organism>
<dbReference type="InterPro" id="IPR024983">
    <property type="entry name" value="CHAT_dom"/>
</dbReference>
<feature type="domain" description="CHAT" evidence="4">
    <location>
        <begin position="841"/>
        <end position="1143"/>
    </location>
</feature>
<feature type="transmembrane region" description="Helical" evidence="3">
    <location>
        <begin position="1721"/>
        <end position="1744"/>
    </location>
</feature>
<protein>
    <recommendedName>
        <fullName evidence="4">CHAT domain-containing protein</fullName>
    </recommendedName>
</protein>
<proteinExistence type="predicted"/>
<sequence length="1784" mass="199055">MSARYGRMLESNIPPDPIIDSNDHDFPGMDKVKRYDDRLKVEYRLAAAHDGAVHSLHELSTAYLLAGDQIGVGLCKIMEADTLLSPPFTSPLALNLIVDGRIDGWDNPQWDVIQSNFALRSSPDADILYDEALELMRSLGCGRGEALVAIRKAAVSHSECFEANLEDQRNALLDNAKAWIDIALRASHGDHTINTIALCHDVLLNITRGNHTSAISTATTIGSSGATTQNLVITQFAGLLMLRHGRLLFTAHAKTDAALLACRSARVCFRESQDPVFELQALLAEGQLHRLCSNAEQAMVCLDKVYPVFFSAASYLESLSVSATQESLTVMQFNLLAGVNSVARAIYSASNDDAGLQKWDQEYRDRHNRIGTNNLVASLRSATLSAPVREVEPVLTRPVTPPTSGRVISDNATTLQLDPRLLEDAMIEARNIQSLSQVYENCNTLVEGQSVEGNRDAVDDTLRAFLVQCDNSEAPLEFRSLLKIVALSRLGEPSSAHTLVPLAIAPSLGGQSPRTGEDILRNADNMRAINYQQLERAISVCFIAQSWTQGRRILDEVTSQKPGLLDPSANAQDLDRWMFETWVGAVYEHTEATDRAFNRYLWALNNIETRRLGTVDLDSKRGSQTTIHTQALFTGLARVCLSFNTSTPSPDLSSLPLPENESWLDRALLYLEQGCARTLLDVMIAQREANADELQAYATATYEARLKLEDLKRRRAAARQQNRGLEDDGDELRQLQAQSLEASRVLAAGSPAIARILSSTRFDLSARVITESIAKDQIVVYTSFSRQGTIILGITDRGIEIVHQSPTTDIDIERLVFRYIYLLRLHSQSSSKIQLDAISAELSDIVLSSCRSLLTSKRHVTFVTSAALNAFPLSALLWENRPLILTHAVSQVPSLAVLAQLTGRHPTRQSQKSAFVLANDHADAKNPIPGVKIAAAAISKLHATELCNATDLKSYSFKTMFEQSSIVHVGTHGILSPESPWQSSISLKEPLLVMELAELRSCASLVTFAACLSGLGRATQGNDILGFSHGILQSGALNYMGALWNVSDIGTMMLMFLFHERLAIDGARASIAECWRYAQAEMYDLDDPRAVVMLKRIRDCVTDKLEDIESLNDVIRDVEEEGLEFCELNFQHPYFWAPFRLVGYAAVKLVNTPASTGLYFGLRDLNEPEQPISPLNVKSTIQLVSLREWIQSFVDILFSDQEFTLLSNATLFSNIAIHNVEIRYEEYRTNLRRLLMSFGANLKQEARNGDERVAGKILHMRASTVARKIAEKTPVMDLSKNVNHGLETGLFGRIGNVRYIDLHDAVDAGPSGASDGESSASDEYSPAGVMEIDDIEEDVVGEFAPRRDFILRSTAYRAFLKDLSDLVRSDYVKRLHKIIGVACDDTTLPLQELRGLVYERPWMSPHEVRFSPAETLSLEDRMKGHVEDFLNERWNWWPLRPRSLPLKVGYTRVHWRCNCGEQRSADLQAPIANELHVALQPTPSWIKEPTSTPKVRPEGIPSASAPSTNAPSQHAAAAVTQANAPPSSSGVPGVSAAPNPATTGVSQHGSAAQPTMTSEHVFLGARHGLDLRIADLQVEGMNDEEFFGRLKHDYKELRGRARLWLSWWRFDHCEFFRFEKFAEDEFVPRVVDFPHIDNLEYLYMPRPIDPRPPISKHEFRKRFYNSCNQPSVWHRSWHNCKKFCTRRSQALAVTPKRVRVLETGGDAREDFWGILAQERRYFAWVLGYFLLTLLPSSVFFFMWLFQWSHVNDLQNASVPITVTLGLWAVFATVLWQDRAVVWED</sequence>
<name>A0AAN7VRQ0_9PEZI</name>
<evidence type="ECO:0000256" key="3">
    <source>
        <dbReference type="SAM" id="Phobius"/>
    </source>
</evidence>
<evidence type="ECO:0000313" key="5">
    <source>
        <dbReference type="EMBL" id="KAK5698289.1"/>
    </source>
</evidence>
<reference evidence="5" key="1">
    <citation type="submission" date="2023-08" db="EMBL/GenBank/DDBJ databases">
        <title>Black Yeasts Isolated from many extreme environments.</title>
        <authorList>
            <person name="Coleine C."/>
            <person name="Stajich J.E."/>
            <person name="Selbmann L."/>
        </authorList>
    </citation>
    <scope>NUCLEOTIDE SEQUENCE</scope>
    <source>
        <strain evidence="5">CCFEE 5810</strain>
    </source>
</reference>